<dbReference type="EMBL" id="CABHMY010000089">
    <property type="protein sequence ID" value="VUX01753.1"/>
    <property type="molecule type" value="Genomic_DNA"/>
</dbReference>
<evidence type="ECO:0000313" key="2">
    <source>
        <dbReference type="EMBL" id="VUX01753.1"/>
    </source>
</evidence>
<dbReference type="AlphaFoldDB" id="A0A564T3C0"/>
<dbReference type="Pfam" id="PF07929">
    <property type="entry name" value="PRiA4_ORF3"/>
    <property type="match status" value="1"/>
</dbReference>
<feature type="domain" description="Plasmid pRiA4b Orf3-like" evidence="1">
    <location>
        <begin position="2"/>
        <end position="98"/>
    </location>
</feature>
<evidence type="ECO:0000313" key="3">
    <source>
        <dbReference type="Proteomes" id="UP000406184"/>
    </source>
</evidence>
<dbReference type="InterPro" id="IPR012912">
    <property type="entry name" value="Plasmid_pRiA4b_Orf3-like"/>
</dbReference>
<dbReference type="RefSeq" id="WP_243120089.1">
    <property type="nucleotide sequence ID" value="NZ_CABHMY010000089.1"/>
</dbReference>
<dbReference type="InterPro" id="IPR024047">
    <property type="entry name" value="MM3350-like_sf"/>
</dbReference>
<accession>A0A564T3C0</accession>
<protein>
    <submittedName>
        <fullName evidence="2">Plasmid pRiA4b ORF-3-like protein</fullName>
    </submittedName>
</protein>
<proteinExistence type="predicted"/>
<gene>
    <name evidence="2" type="ORF">FPPS064S07_00232</name>
</gene>
<organism evidence="2 3">
    <name type="scientific">Faecalibacterium prausnitzii</name>
    <dbReference type="NCBI Taxonomy" id="853"/>
    <lineage>
        <taxon>Bacteria</taxon>
        <taxon>Bacillati</taxon>
        <taxon>Bacillota</taxon>
        <taxon>Clostridia</taxon>
        <taxon>Eubacteriales</taxon>
        <taxon>Oscillospiraceae</taxon>
        <taxon>Faecalibacterium</taxon>
    </lineage>
</organism>
<name>A0A564T3C0_9FIRM</name>
<dbReference type="Proteomes" id="UP000406184">
    <property type="component" value="Unassembled WGS sequence"/>
</dbReference>
<reference evidence="2 3" key="1">
    <citation type="submission" date="2019-07" db="EMBL/GenBank/DDBJ databases">
        <authorList>
            <person name="Hibberd C M."/>
            <person name="Gehrig L. J."/>
            <person name="Chang H.-W."/>
            <person name="Venkatesh S."/>
        </authorList>
    </citation>
    <scope>NUCLEOTIDE SEQUENCE [LARGE SCALE GENOMIC DNA]</scope>
    <source>
        <strain evidence="2">Faecalibacterium_prausnitzii_JG_BgPS064</strain>
    </source>
</reference>
<evidence type="ECO:0000259" key="1">
    <source>
        <dbReference type="Pfam" id="PF07929"/>
    </source>
</evidence>
<dbReference type="SUPFAM" id="SSF159941">
    <property type="entry name" value="MM3350-like"/>
    <property type="match status" value="1"/>
</dbReference>
<dbReference type="Gene3D" id="3.10.290.30">
    <property type="entry name" value="MM3350-like"/>
    <property type="match status" value="1"/>
</dbReference>
<keyword evidence="3" id="KW-1185">Reference proteome</keyword>
<sequence>MAILSAFDFTAEHLYEFCMDNKMYSEDCYRFNPMEADMFDEDDAEGTDIALDELGLIEGQKFSLHYDFGDDWMFAIRVMKIEEVKRYRKPKLLSAKGSVEQYPEGEWEE</sequence>